<feature type="transmembrane region" description="Helical" evidence="1">
    <location>
        <begin position="85"/>
        <end position="106"/>
    </location>
</feature>
<evidence type="ECO:0000313" key="2">
    <source>
        <dbReference type="EMBL" id="PJC69832.1"/>
    </source>
</evidence>
<accession>A0A2M8G8U2</accession>
<gene>
    <name evidence="2" type="ORF">CO014_01470</name>
</gene>
<feature type="transmembrane region" description="Helical" evidence="1">
    <location>
        <begin position="20"/>
        <end position="46"/>
    </location>
</feature>
<proteinExistence type="predicted"/>
<dbReference type="AlphaFoldDB" id="A0A2M8G8U2"/>
<organism evidence="2 3">
    <name type="scientific">Candidatus Tagabacteria bacterium CG_4_8_14_3_um_filter_41_8</name>
    <dbReference type="NCBI Taxonomy" id="1975018"/>
    <lineage>
        <taxon>Bacteria</taxon>
        <taxon>Candidatus Tagaibacteriota</taxon>
    </lineage>
</organism>
<sequence length="117" mass="13217">MEEIFNQNLQKRVMRRVYAIWFLKQVGPILFLEMPVLLAVGLWEIARAFFVARIVENFITSVHSGSVMAIVNFVGSAIYSASDNLVPVAIAGISLGLFMILAYKLIRNFTQLVLIRI</sequence>
<keyword evidence="1" id="KW-0812">Transmembrane</keyword>
<name>A0A2M8G8U2_9BACT</name>
<reference evidence="3" key="1">
    <citation type="submission" date="2017-09" db="EMBL/GenBank/DDBJ databases">
        <title>Depth-based differentiation of microbial function through sediment-hosted aquifers and enrichment of novel symbionts in the deep terrestrial subsurface.</title>
        <authorList>
            <person name="Probst A.J."/>
            <person name="Ladd B."/>
            <person name="Jarett J.K."/>
            <person name="Geller-Mcgrath D.E."/>
            <person name="Sieber C.M.K."/>
            <person name="Emerson J.B."/>
            <person name="Anantharaman K."/>
            <person name="Thomas B.C."/>
            <person name="Malmstrom R."/>
            <person name="Stieglmeier M."/>
            <person name="Klingl A."/>
            <person name="Woyke T."/>
            <person name="Ryan C.M."/>
            <person name="Banfield J.F."/>
        </authorList>
    </citation>
    <scope>NUCLEOTIDE SEQUENCE [LARGE SCALE GENOMIC DNA]</scope>
</reference>
<evidence type="ECO:0000256" key="1">
    <source>
        <dbReference type="SAM" id="Phobius"/>
    </source>
</evidence>
<protein>
    <submittedName>
        <fullName evidence="2">Uncharacterized protein</fullName>
    </submittedName>
</protein>
<dbReference type="EMBL" id="PFQR01000038">
    <property type="protein sequence ID" value="PJC69832.1"/>
    <property type="molecule type" value="Genomic_DNA"/>
</dbReference>
<keyword evidence="1" id="KW-1133">Transmembrane helix</keyword>
<comment type="caution">
    <text evidence="2">The sequence shown here is derived from an EMBL/GenBank/DDBJ whole genome shotgun (WGS) entry which is preliminary data.</text>
</comment>
<keyword evidence="1" id="KW-0472">Membrane</keyword>
<evidence type="ECO:0000313" key="3">
    <source>
        <dbReference type="Proteomes" id="UP000229041"/>
    </source>
</evidence>
<dbReference type="Proteomes" id="UP000229041">
    <property type="component" value="Unassembled WGS sequence"/>
</dbReference>